<dbReference type="GO" id="GO:0016491">
    <property type="term" value="F:oxidoreductase activity"/>
    <property type="evidence" value="ECO:0007669"/>
    <property type="project" value="UniProtKB-KW"/>
</dbReference>
<protein>
    <recommendedName>
        <fullName evidence="4">Short-chain dehydrogenase</fullName>
    </recommendedName>
</protein>
<dbReference type="InterPro" id="IPR002347">
    <property type="entry name" value="SDR_fam"/>
</dbReference>
<keyword evidence="1" id="KW-0560">Oxidoreductase</keyword>
<evidence type="ECO:0008006" key="4">
    <source>
        <dbReference type="Google" id="ProtNLM"/>
    </source>
</evidence>
<evidence type="ECO:0000313" key="2">
    <source>
        <dbReference type="EMBL" id="VDN47143.1"/>
    </source>
</evidence>
<evidence type="ECO:0000313" key="3">
    <source>
        <dbReference type="Proteomes" id="UP000279029"/>
    </source>
</evidence>
<dbReference type="InterPro" id="IPR036291">
    <property type="entry name" value="NAD(P)-bd_dom_sf"/>
</dbReference>
<dbReference type="KEGG" id="cbar:PATL70BA_1262"/>
<dbReference type="RefSeq" id="WP_125136520.1">
    <property type="nucleotide sequence ID" value="NZ_LR130778.1"/>
</dbReference>
<dbReference type="PANTHER" id="PTHR43157:SF31">
    <property type="entry name" value="PHOSPHATIDYLINOSITOL-GLYCAN BIOSYNTHESIS CLASS F PROTEIN"/>
    <property type="match status" value="1"/>
</dbReference>
<dbReference type="Pfam" id="PF00106">
    <property type="entry name" value="adh_short"/>
    <property type="match status" value="1"/>
</dbReference>
<dbReference type="PANTHER" id="PTHR43157">
    <property type="entry name" value="PHOSPHATIDYLINOSITOL-GLYCAN BIOSYNTHESIS CLASS F PROTEIN-RELATED"/>
    <property type="match status" value="1"/>
</dbReference>
<sequence>MKILVTGGTNGMGKGVAKVLASLDNQEHEVIILCRSHELGEATIREFEADTKNMKTSFLICDLTKFRDVKKVITEIQSKHHYLDGIFINAGIGYAAKRIETEDGMDAHFQVNYLSQFMLTLNLLNLLEKSEMGGRIVFNVTERGEIFWDDMQMKNKWGFEDGIHQAMVAKRMFLQKLHRLYQNNHKVKVSFVGFQIHEVVWTNQINLVPKYMKIMATLMKFLGKFITTEKCGEIMAPLFCENQEKSMERSGKFISWRKNSFITLKEDEKVVDRELQDRLWDMSLELCGDHKTSQIAQSLSA</sequence>
<dbReference type="EMBL" id="LR130778">
    <property type="protein sequence ID" value="VDN47143.1"/>
    <property type="molecule type" value="Genomic_DNA"/>
</dbReference>
<dbReference type="OrthoDB" id="9803333at2"/>
<dbReference type="Gene3D" id="3.40.50.720">
    <property type="entry name" value="NAD(P)-binding Rossmann-like Domain"/>
    <property type="match status" value="1"/>
</dbReference>
<accession>A0A3P7PAF5</accession>
<evidence type="ECO:0000256" key="1">
    <source>
        <dbReference type="ARBA" id="ARBA00023002"/>
    </source>
</evidence>
<gene>
    <name evidence="2" type="ORF">PATL70BA_1262</name>
</gene>
<organism evidence="2 3">
    <name type="scientific">Petrocella atlantisensis</name>
    <dbReference type="NCBI Taxonomy" id="2173034"/>
    <lineage>
        <taxon>Bacteria</taxon>
        <taxon>Bacillati</taxon>
        <taxon>Bacillota</taxon>
        <taxon>Clostridia</taxon>
        <taxon>Lachnospirales</taxon>
        <taxon>Vallitaleaceae</taxon>
        <taxon>Petrocella</taxon>
    </lineage>
</organism>
<dbReference type="Proteomes" id="UP000279029">
    <property type="component" value="Chromosome"/>
</dbReference>
<dbReference type="SUPFAM" id="SSF51735">
    <property type="entry name" value="NAD(P)-binding Rossmann-fold domains"/>
    <property type="match status" value="1"/>
</dbReference>
<reference evidence="2 3" key="1">
    <citation type="submission" date="2018-09" db="EMBL/GenBank/DDBJ databases">
        <authorList>
            <person name="Postec A."/>
        </authorList>
    </citation>
    <scope>NUCLEOTIDE SEQUENCE [LARGE SCALE GENOMIC DNA]</scope>
    <source>
        <strain evidence="2">70B-A</strain>
    </source>
</reference>
<name>A0A3P7PAF5_9FIRM</name>
<keyword evidence="3" id="KW-1185">Reference proteome</keyword>
<dbReference type="AlphaFoldDB" id="A0A3P7PAF5"/>
<proteinExistence type="predicted"/>